<accession>A0AAN8YXW4</accession>
<dbReference type="InterPro" id="IPR002110">
    <property type="entry name" value="Ankyrin_rpt"/>
</dbReference>
<protein>
    <submittedName>
        <fullName evidence="2">Uncharacterized protein</fullName>
    </submittedName>
</protein>
<evidence type="ECO:0000256" key="1">
    <source>
        <dbReference type="SAM" id="SignalP"/>
    </source>
</evidence>
<evidence type="ECO:0000313" key="3">
    <source>
        <dbReference type="Proteomes" id="UP001370490"/>
    </source>
</evidence>
<comment type="caution">
    <text evidence="2">The sequence shown here is derived from an EMBL/GenBank/DDBJ whole genome shotgun (WGS) entry which is preliminary data.</text>
</comment>
<dbReference type="EMBL" id="JBAMMX010000023">
    <property type="protein sequence ID" value="KAK6917161.1"/>
    <property type="molecule type" value="Genomic_DNA"/>
</dbReference>
<dbReference type="InterPro" id="IPR036770">
    <property type="entry name" value="Ankyrin_rpt-contain_sf"/>
</dbReference>
<keyword evidence="1" id="KW-0732">Signal</keyword>
<dbReference type="GO" id="GO:0016020">
    <property type="term" value="C:membrane"/>
    <property type="evidence" value="ECO:0007669"/>
    <property type="project" value="TreeGrafter"/>
</dbReference>
<evidence type="ECO:0000313" key="2">
    <source>
        <dbReference type="EMBL" id="KAK6917161.1"/>
    </source>
</evidence>
<dbReference type="Pfam" id="PF12796">
    <property type="entry name" value="Ank_2"/>
    <property type="match status" value="1"/>
</dbReference>
<gene>
    <name evidence="2" type="ORF">RJ641_017912</name>
</gene>
<keyword evidence="3" id="KW-1185">Reference proteome</keyword>
<dbReference type="SUPFAM" id="SSF48403">
    <property type="entry name" value="Ankyrin repeat"/>
    <property type="match status" value="1"/>
</dbReference>
<dbReference type="AlphaFoldDB" id="A0AAN8YXW4"/>
<feature type="signal peptide" evidence="1">
    <location>
        <begin position="1"/>
        <end position="20"/>
    </location>
</feature>
<dbReference type="PANTHER" id="PTHR24177">
    <property type="entry name" value="CASKIN"/>
    <property type="match status" value="1"/>
</dbReference>
<reference evidence="2 3" key="1">
    <citation type="submission" date="2023-12" db="EMBL/GenBank/DDBJ databases">
        <title>A high-quality genome assembly for Dillenia turbinata (Dilleniales).</title>
        <authorList>
            <person name="Chanderbali A."/>
        </authorList>
    </citation>
    <scope>NUCLEOTIDE SEQUENCE [LARGE SCALE GENOMIC DNA]</scope>
    <source>
        <strain evidence="2">LSX21</strain>
        <tissue evidence="2">Leaf</tissue>
    </source>
</reference>
<feature type="chain" id="PRO_5042933189" evidence="1">
    <location>
        <begin position="21"/>
        <end position="403"/>
    </location>
</feature>
<dbReference type="Proteomes" id="UP001370490">
    <property type="component" value="Unassembled WGS sequence"/>
</dbReference>
<proteinExistence type="predicted"/>
<dbReference type="SMART" id="SM00248">
    <property type="entry name" value="ANK"/>
    <property type="match status" value="2"/>
</dbReference>
<name>A0AAN8YXW4_9MAGN</name>
<sequence length="403" mass="46439">MCKCSKVLVFLVEMYHGVTLKLSAAVQGNWEEASKFRISCLKSEITPGKFTTLHWATLHGQDKFVEKLLRNLDTNDLRKQTEAGDNALTFAASVGNLKIAQLLVNRDSELVSIEAPDFPVITAAKHRQRELVKYLCPLTPMVKEPCEEAFSLLLWCIYNELFDIALYILQNNIPLATYTPDGRTALTELMTVPWAFESGNEFDNPIQQFVYDCMDVDVPEKSSNQTPNDIESARQNFPKNEKSIKRRVPYLKNIYDEKVKHKQAKNLLKFICDQVRTKGFDELGDINFFEATFSAAKHGIYEFFEVVLEFYPDAIYWEDKSNKNYTVFDYAIENRRSNIFSLYYSSGTIKHFISGHMDKKDNNMLHIAARMPDVGRLGRITGSALQMQREVQWYEVMICVFQT</sequence>
<dbReference type="PANTHER" id="PTHR24177:SF335">
    <property type="entry name" value="PGG DOMAIN-CONTAINING PROTEIN"/>
    <property type="match status" value="1"/>
</dbReference>
<organism evidence="2 3">
    <name type="scientific">Dillenia turbinata</name>
    <dbReference type="NCBI Taxonomy" id="194707"/>
    <lineage>
        <taxon>Eukaryota</taxon>
        <taxon>Viridiplantae</taxon>
        <taxon>Streptophyta</taxon>
        <taxon>Embryophyta</taxon>
        <taxon>Tracheophyta</taxon>
        <taxon>Spermatophyta</taxon>
        <taxon>Magnoliopsida</taxon>
        <taxon>eudicotyledons</taxon>
        <taxon>Gunneridae</taxon>
        <taxon>Pentapetalae</taxon>
        <taxon>Dilleniales</taxon>
        <taxon>Dilleniaceae</taxon>
        <taxon>Dillenia</taxon>
    </lineage>
</organism>
<dbReference type="Gene3D" id="1.25.40.20">
    <property type="entry name" value="Ankyrin repeat-containing domain"/>
    <property type="match status" value="1"/>
</dbReference>